<keyword evidence="4" id="KW-1185">Reference proteome</keyword>
<dbReference type="AlphaFoldDB" id="A0AAW0XND6"/>
<dbReference type="SMART" id="SM00186">
    <property type="entry name" value="FBG"/>
    <property type="match status" value="1"/>
</dbReference>
<feature type="region of interest" description="Disordered" evidence="1">
    <location>
        <begin position="415"/>
        <end position="546"/>
    </location>
</feature>
<evidence type="ECO:0000313" key="4">
    <source>
        <dbReference type="Proteomes" id="UP001445076"/>
    </source>
</evidence>
<feature type="non-terminal residue" evidence="3">
    <location>
        <position position="1"/>
    </location>
</feature>
<organism evidence="3 4">
    <name type="scientific">Cherax quadricarinatus</name>
    <name type="common">Australian red claw crayfish</name>
    <dbReference type="NCBI Taxonomy" id="27406"/>
    <lineage>
        <taxon>Eukaryota</taxon>
        <taxon>Metazoa</taxon>
        <taxon>Ecdysozoa</taxon>
        <taxon>Arthropoda</taxon>
        <taxon>Crustacea</taxon>
        <taxon>Multicrustacea</taxon>
        <taxon>Malacostraca</taxon>
        <taxon>Eumalacostraca</taxon>
        <taxon>Eucarida</taxon>
        <taxon>Decapoda</taxon>
        <taxon>Pleocyemata</taxon>
        <taxon>Astacidea</taxon>
        <taxon>Parastacoidea</taxon>
        <taxon>Parastacidae</taxon>
        <taxon>Cherax</taxon>
    </lineage>
</organism>
<feature type="compositionally biased region" description="Pro residues" evidence="1">
    <location>
        <begin position="415"/>
        <end position="429"/>
    </location>
</feature>
<evidence type="ECO:0000259" key="2">
    <source>
        <dbReference type="PROSITE" id="PS51406"/>
    </source>
</evidence>
<dbReference type="PROSITE" id="PS51406">
    <property type="entry name" value="FIBRINOGEN_C_2"/>
    <property type="match status" value="1"/>
</dbReference>
<accession>A0AAW0XND6</accession>
<dbReference type="InterPro" id="IPR002181">
    <property type="entry name" value="Fibrinogen_a/b/g_C_dom"/>
</dbReference>
<dbReference type="Gene3D" id="3.90.215.10">
    <property type="entry name" value="Gamma Fibrinogen, chain A, domain 1"/>
    <property type="match status" value="1"/>
</dbReference>
<dbReference type="NCBIfam" id="NF040941">
    <property type="entry name" value="GGGWT_bact"/>
    <property type="match status" value="1"/>
</dbReference>
<name>A0AAW0XND6_CHEQU</name>
<dbReference type="InterPro" id="IPR014716">
    <property type="entry name" value="Fibrinogen_a/b/g_C_1"/>
</dbReference>
<evidence type="ECO:0000256" key="1">
    <source>
        <dbReference type="SAM" id="MobiDB-lite"/>
    </source>
</evidence>
<reference evidence="3" key="2">
    <citation type="submission" date="2024-01" db="EMBL/GenBank/DDBJ databases">
        <authorList>
            <person name="He J."/>
            <person name="Wang M."/>
            <person name="Zheng J."/>
            <person name="Liu Z."/>
        </authorList>
    </citation>
    <scope>NUCLEOTIDE SEQUENCE</scope>
    <source>
        <strain evidence="3">ZL_2023a</strain>
        <tissue evidence="3">Muscle</tissue>
    </source>
</reference>
<dbReference type="CDD" id="cd00087">
    <property type="entry name" value="FReD"/>
    <property type="match status" value="1"/>
</dbReference>
<feature type="compositionally biased region" description="Pro residues" evidence="1">
    <location>
        <begin position="497"/>
        <end position="513"/>
    </location>
</feature>
<dbReference type="InterPro" id="IPR036056">
    <property type="entry name" value="Fibrinogen-like_C"/>
</dbReference>
<comment type="caution">
    <text evidence="3">The sequence shown here is derived from an EMBL/GenBank/DDBJ whole genome shotgun (WGS) entry which is preliminary data.</text>
</comment>
<dbReference type="GO" id="GO:0005615">
    <property type="term" value="C:extracellular space"/>
    <property type="evidence" value="ECO:0007669"/>
    <property type="project" value="TreeGrafter"/>
</dbReference>
<dbReference type="PANTHER" id="PTHR19143">
    <property type="entry name" value="FIBRINOGEN/TENASCIN/ANGIOPOEITIN"/>
    <property type="match status" value="1"/>
</dbReference>
<feature type="domain" description="Fibrinogen C-terminal" evidence="2">
    <location>
        <begin position="143"/>
        <end position="366"/>
    </location>
</feature>
<feature type="compositionally biased region" description="Pro residues" evidence="1">
    <location>
        <begin position="439"/>
        <end position="483"/>
    </location>
</feature>
<dbReference type="EMBL" id="JARKIK010000018">
    <property type="protein sequence ID" value="KAK8746098.1"/>
    <property type="molecule type" value="Genomic_DNA"/>
</dbReference>
<dbReference type="Proteomes" id="UP001445076">
    <property type="component" value="Unassembled WGS sequence"/>
</dbReference>
<gene>
    <name evidence="3" type="ORF">OTU49_017257</name>
</gene>
<reference evidence="3 4" key="1">
    <citation type="journal article" date="2024" name="BMC Genomics">
        <title>Genome assembly of redclaw crayfish (Cherax quadricarinatus) provides insights into its immune adaptation and hypoxia tolerance.</title>
        <authorList>
            <person name="Liu Z."/>
            <person name="Zheng J."/>
            <person name="Li H."/>
            <person name="Fang K."/>
            <person name="Wang S."/>
            <person name="He J."/>
            <person name="Zhou D."/>
            <person name="Weng S."/>
            <person name="Chi M."/>
            <person name="Gu Z."/>
            <person name="He J."/>
            <person name="Li F."/>
            <person name="Wang M."/>
        </authorList>
    </citation>
    <scope>NUCLEOTIDE SEQUENCE [LARGE SCALE GENOMIC DNA]</scope>
    <source>
        <strain evidence="3">ZL_2023a</strain>
    </source>
</reference>
<proteinExistence type="predicted"/>
<evidence type="ECO:0000313" key="3">
    <source>
        <dbReference type="EMBL" id="KAK8746100.1"/>
    </source>
</evidence>
<dbReference type="SUPFAM" id="SSF56496">
    <property type="entry name" value="Fibrinogen C-terminal domain-like"/>
    <property type="match status" value="1"/>
</dbReference>
<dbReference type="InterPro" id="IPR050373">
    <property type="entry name" value="Fibrinogen_C-term_domain"/>
</dbReference>
<protein>
    <recommendedName>
        <fullName evidence="2">Fibrinogen C-terminal domain-containing protein</fullName>
    </recommendedName>
</protein>
<dbReference type="EMBL" id="JARKIK010000018">
    <property type="protein sequence ID" value="KAK8746100.1"/>
    <property type="molecule type" value="Genomic_DNA"/>
</dbReference>
<dbReference type="EMBL" id="JARKIK010000018">
    <property type="protein sequence ID" value="KAK8746097.1"/>
    <property type="molecule type" value="Genomic_DNA"/>
</dbReference>
<dbReference type="Pfam" id="PF00147">
    <property type="entry name" value="Fibrinogen_C"/>
    <property type="match status" value="1"/>
</dbReference>
<sequence length="546" mass="58875">RSPCWLVTLLPSWQFVLCLGVMEVVWLRVLAVSVVSWIAYGSDVVLDIPQSQGEVNLVSVNHVDPDEGSRDIRGLKNSSMDVRDIHGLRDSGEAHVSLQKRQRARLRQLEFINSNMESGERRTRNIFDLGPKPSVTTAPLFKLPPNVRPIDCADLLILGAEVSGVYDIYPFTCRCSNKVQVYCDMDTDGGGWTVYLNRNTQSQREDFNRSWSEYKIGFGDRHGEYWLGTETLHALTTSRNYDMRLDIILSTGIPQYTVWHNFKVGSEDTKYRLSWGIFSSLDYSLTRNCLYYANGRSFSTYDVDEDAYSGNCAAQRGGGWWYYDCQQFNPTNSGQHLEGKNDINISCLNHDFISLDGLQLKVRPVVCSDNIKSVYLNYPEETCGYTSEDTTAPPEQSGAAIAPAPQQLALTAAPAPSPQLEPTAAPAPSPQLALTAAPAPSPQLAPTAAPAPSPQLAPTAAPAPSPQLAPTAAPVPSPQPGTPAAPVSSQLGITAAPVPPQPGSTAAPVPPQPGSTAAPVPPQQLGTSAAPVPPPQPGSTVAPALT</sequence>